<dbReference type="GO" id="GO:0009881">
    <property type="term" value="F:photoreceptor activity"/>
    <property type="evidence" value="ECO:0007669"/>
    <property type="project" value="UniProtKB-KW"/>
</dbReference>
<dbReference type="InterPro" id="IPR000014">
    <property type="entry name" value="PAS"/>
</dbReference>
<reference evidence="6" key="2">
    <citation type="submission" date="2020-11" db="EMBL/GenBank/DDBJ databases">
        <authorList>
            <person name="Cecchin M."/>
            <person name="Marcolungo L."/>
            <person name="Rossato M."/>
            <person name="Girolomoni L."/>
            <person name="Cosentino E."/>
            <person name="Cuine S."/>
            <person name="Li-Beisson Y."/>
            <person name="Delledonne M."/>
            <person name="Ballottari M."/>
        </authorList>
    </citation>
    <scope>NUCLEOTIDE SEQUENCE</scope>
    <source>
        <strain evidence="6">211/11P</strain>
        <tissue evidence="6">Whole cell</tissue>
    </source>
</reference>
<evidence type="ECO:0000313" key="7">
    <source>
        <dbReference type="Proteomes" id="UP001055712"/>
    </source>
</evidence>
<evidence type="ECO:0000256" key="2">
    <source>
        <dbReference type="ARBA" id="ARBA00022606"/>
    </source>
</evidence>
<dbReference type="PANTHER" id="PTHR43102">
    <property type="entry name" value="SLR1143 PROTEIN"/>
    <property type="match status" value="1"/>
</dbReference>
<dbReference type="Pfam" id="PF08448">
    <property type="entry name" value="PAS_4"/>
    <property type="match status" value="1"/>
</dbReference>
<accession>A0A9D4TU30</accession>
<gene>
    <name evidence="6" type="ORF">D9Q98_002724</name>
</gene>
<name>A0A9D4TU30_CHLVU</name>
<feature type="region of interest" description="Disordered" evidence="4">
    <location>
        <begin position="286"/>
        <end position="307"/>
    </location>
</feature>
<sequence>MGLKNSKPAAARRRLSGCACGLGRRKASSPKQMVAPPPAGVAPLAATPQRVDLVRMDSWGSEAGKQVGLDACGGQIPGALPAPAKAATARPAPLTSDRPAVPHRNGGGPAAAEVERLEEVQSSLDVLPKTKSGLDSITALCSQLYNVPLSGINLLDKSRLVFASASGPLAEGWGDGIDRAGTFCEALLLPQVHTLLCVPDTTADPRFNRLACVAEEPGVRFYAGTPLVSSRGHRLGSLCLFDLQPRRLSPDALNLLACLSEMAARLLEEHKVEELQRQQRQITQTAAGTAAAAASVPAQPGTTTGTTPAAIALHSASHHQLQAGGQLERDPATLRHAVLLCDSSTRRWTVLWCNQAAAQLTGLPESQLQGSCLFEVFVPQPGPYGPPDAQEAARHGRSFAVRLALPGGGRWAEVQFSPASQQELEGAATHPLVDVSPALRAAGAPSGADISPSLYFAFIQR</sequence>
<dbReference type="PANTHER" id="PTHR43102:SF2">
    <property type="entry name" value="GAF DOMAIN-CONTAINING PROTEIN"/>
    <property type="match status" value="1"/>
</dbReference>
<keyword evidence="7" id="KW-1185">Reference proteome</keyword>
<keyword evidence="3" id="KW-0675">Receptor</keyword>
<dbReference type="SMART" id="SM00065">
    <property type="entry name" value="GAF"/>
    <property type="match status" value="1"/>
</dbReference>
<reference evidence="6" key="1">
    <citation type="journal article" date="2019" name="Plant J.">
        <title>Chlorella vulgaris genome assembly and annotation reveals the molecular basis for metabolic acclimation to high light conditions.</title>
        <authorList>
            <person name="Cecchin M."/>
            <person name="Marcolungo L."/>
            <person name="Rossato M."/>
            <person name="Girolomoni L."/>
            <person name="Cosentino E."/>
            <person name="Cuine S."/>
            <person name="Li-Beisson Y."/>
            <person name="Delledonne M."/>
            <person name="Ballottari M."/>
        </authorList>
    </citation>
    <scope>NUCLEOTIDE SEQUENCE</scope>
    <source>
        <strain evidence="6">211/11P</strain>
    </source>
</reference>
<dbReference type="AlphaFoldDB" id="A0A9D4TU30"/>
<evidence type="ECO:0000259" key="5">
    <source>
        <dbReference type="SMART" id="SM00065"/>
    </source>
</evidence>
<feature type="region of interest" description="Disordered" evidence="4">
    <location>
        <begin position="88"/>
        <end position="111"/>
    </location>
</feature>
<dbReference type="InterPro" id="IPR013656">
    <property type="entry name" value="PAS_4"/>
</dbReference>
<proteinExistence type="predicted"/>
<organism evidence="6 7">
    <name type="scientific">Chlorella vulgaris</name>
    <name type="common">Green alga</name>
    <dbReference type="NCBI Taxonomy" id="3077"/>
    <lineage>
        <taxon>Eukaryota</taxon>
        <taxon>Viridiplantae</taxon>
        <taxon>Chlorophyta</taxon>
        <taxon>core chlorophytes</taxon>
        <taxon>Trebouxiophyceae</taxon>
        <taxon>Chlorellales</taxon>
        <taxon>Chlorellaceae</taxon>
        <taxon>Chlorella clade</taxon>
        <taxon>Chlorella</taxon>
    </lineage>
</organism>
<evidence type="ECO:0000256" key="1">
    <source>
        <dbReference type="ARBA" id="ARBA00022543"/>
    </source>
</evidence>
<feature type="domain" description="GAF" evidence="5">
    <location>
        <begin position="129"/>
        <end position="277"/>
    </location>
</feature>
<evidence type="ECO:0000256" key="4">
    <source>
        <dbReference type="SAM" id="MobiDB-lite"/>
    </source>
</evidence>
<keyword evidence="1" id="KW-0600">Photoreceptor protein</keyword>
<keyword evidence="1" id="KW-0157">Chromophore</keyword>
<dbReference type="EMBL" id="SIDB01000003">
    <property type="protein sequence ID" value="KAI3434660.1"/>
    <property type="molecule type" value="Genomic_DNA"/>
</dbReference>
<dbReference type="Gene3D" id="3.30.450.40">
    <property type="match status" value="1"/>
</dbReference>
<dbReference type="OrthoDB" id="544619at2759"/>
<dbReference type="SUPFAM" id="SSF55781">
    <property type="entry name" value="GAF domain-like"/>
    <property type="match status" value="1"/>
</dbReference>
<dbReference type="Gene3D" id="3.30.450.20">
    <property type="entry name" value="PAS domain"/>
    <property type="match status" value="1"/>
</dbReference>
<dbReference type="InterPro" id="IPR035965">
    <property type="entry name" value="PAS-like_dom_sf"/>
</dbReference>
<evidence type="ECO:0000313" key="6">
    <source>
        <dbReference type="EMBL" id="KAI3434660.1"/>
    </source>
</evidence>
<dbReference type="InterPro" id="IPR003018">
    <property type="entry name" value="GAF"/>
</dbReference>
<dbReference type="CDD" id="cd00130">
    <property type="entry name" value="PAS"/>
    <property type="match status" value="1"/>
</dbReference>
<dbReference type="InterPro" id="IPR029016">
    <property type="entry name" value="GAF-like_dom_sf"/>
</dbReference>
<feature type="region of interest" description="Disordered" evidence="4">
    <location>
        <begin position="21"/>
        <end position="41"/>
    </location>
</feature>
<protein>
    <recommendedName>
        <fullName evidence="5">GAF domain-containing protein</fullName>
    </recommendedName>
</protein>
<comment type="caution">
    <text evidence="6">The sequence shown here is derived from an EMBL/GenBank/DDBJ whole genome shotgun (WGS) entry which is preliminary data.</text>
</comment>
<keyword evidence="2" id="KW-0716">Sensory transduction</keyword>
<evidence type="ECO:0000256" key="3">
    <source>
        <dbReference type="ARBA" id="ARBA00023170"/>
    </source>
</evidence>
<dbReference type="SUPFAM" id="SSF55785">
    <property type="entry name" value="PYP-like sensor domain (PAS domain)"/>
    <property type="match status" value="1"/>
</dbReference>
<dbReference type="Proteomes" id="UP001055712">
    <property type="component" value="Unassembled WGS sequence"/>
</dbReference>